<dbReference type="InterPro" id="IPR006073">
    <property type="entry name" value="GTP-bd"/>
</dbReference>
<evidence type="ECO:0000256" key="2">
    <source>
        <dbReference type="SAM" id="MobiDB-lite"/>
    </source>
</evidence>
<feature type="domain" description="G" evidence="3">
    <location>
        <begin position="11"/>
        <end position="68"/>
    </location>
</feature>
<dbReference type="EMBL" id="OZ037952">
    <property type="protein sequence ID" value="CAL1717260.1"/>
    <property type="molecule type" value="Genomic_DNA"/>
</dbReference>
<dbReference type="SUPFAM" id="SSF52540">
    <property type="entry name" value="P-loop containing nucleoside triphosphate hydrolases"/>
    <property type="match status" value="1"/>
</dbReference>
<evidence type="ECO:0000313" key="5">
    <source>
        <dbReference type="Proteomes" id="UP001497453"/>
    </source>
</evidence>
<name>A0ABP1EB65_9APHY</name>
<protein>
    <recommendedName>
        <fullName evidence="3">G domain-containing protein</fullName>
    </recommendedName>
</protein>
<keyword evidence="5" id="KW-1185">Reference proteome</keyword>
<keyword evidence="1" id="KW-0175">Coiled coil</keyword>
<dbReference type="Pfam" id="PF01926">
    <property type="entry name" value="MMR_HSR1"/>
    <property type="match status" value="1"/>
</dbReference>
<feature type="region of interest" description="Disordered" evidence="2">
    <location>
        <begin position="311"/>
        <end position="333"/>
    </location>
</feature>
<dbReference type="Proteomes" id="UP001497453">
    <property type="component" value="Chromosome 9"/>
</dbReference>
<sequence>MSAKTCPTRLVAVMGATGTGKSKFINILANAQFMVGTGLRSCTADVAESPPIETCHDQVVLVDTPGFDDTTISDEIILARIAAFLGTKYRQGQLLSGVVYMHRITDRKMGGSSHKNLNVFRKLCGDEALVNVAIVTNMWENVDPTLGAAREEELAKDDTMFGPLIAKGAHMHRHDGSRASALKILIQVLECTPRPLLLQRELVDEGKDIVDTSAAQEIDREVAAARRRFQKDLEDIRERLEEALREKDTESQLENEEEYEILKKKVEEAETTHMKLATAFVEAQVLAQNQRSGPQVGQTGELQTKKLLAQEDQGSDAAPQDIENINNAMTNPSTRLEGVETGLHEVKERIHVLEENVQKVTRNHRQICLRTKRAQLRESNVDSKVVAEGELPMEAHEIQIRPADWCYWKTGNMSLQGTPRVQIGEPINKPGHLHPSRRGARARHQEGETYCRLLATFLRYLSKEEAASSGIITLQSIPRPRSC</sequence>
<organism evidence="4 5">
    <name type="scientific">Somion occarium</name>
    <dbReference type="NCBI Taxonomy" id="3059160"/>
    <lineage>
        <taxon>Eukaryota</taxon>
        <taxon>Fungi</taxon>
        <taxon>Dikarya</taxon>
        <taxon>Basidiomycota</taxon>
        <taxon>Agaricomycotina</taxon>
        <taxon>Agaricomycetes</taxon>
        <taxon>Polyporales</taxon>
        <taxon>Cerrenaceae</taxon>
        <taxon>Somion</taxon>
    </lineage>
</organism>
<reference evidence="5" key="1">
    <citation type="submission" date="2024-04" db="EMBL/GenBank/DDBJ databases">
        <authorList>
            <person name="Shaw F."/>
            <person name="Minotto A."/>
        </authorList>
    </citation>
    <scope>NUCLEOTIDE SEQUENCE [LARGE SCALE GENOMIC DNA]</scope>
</reference>
<gene>
    <name evidence="4" type="ORF">GFSPODELE1_LOCUS11137</name>
</gene>
<feature type="coiled-coil region" evidence="1">
    <location>
        <begin position="336"/>
        <end position="363"/>
    </location>
</feature>
<feature type="compositionally biased region" description="Polar residues" evidence="2">
    <location>
        <begin position="323"/>
        <end position="333"/>
    </location>
</feature>
<proteinExistence type="predicted"/>
<evidence type="ECO:0000313" key="4">
    <source>
        <dbReference type="EMBL" id="CAL1717260.1"/>
    </source>
</evidence>
<dbReference type="Gene3D" id="3.40.50.300">
    <property type="entry name" value="P-loop containing nucleotide triphosphate hydrolases"/>
    <property type="match status" value="1"/>
</dbReference>
<evidence type="ECO:0000259" key="3">
    <source>
        <dbReference type="Pfam" id="PF01926"/>
    </source>
</evidence>
<dbReference type="InterPro" id="IPR027417">
    <property type="entry name" value="P-loop_NTPase"/>
</dbReference>
<accession>A0ABP1EB65</accession>
<evidence type="ECO:0000256" key="1">
    <source>
        <dbReference type="SAM" id="Coils"/>
    </source>
</evidence>
<feature type="coiled-coil region" evidence="1">
    <location>
        <begin position="226"/>
        <end position="272"/>
    </location>
</feature>
<dbReference type="CDD" id="cd00882">
    <property type="entry name" value="Ras_like_GTPase"/>
    <property type="match status" value="1"/>
</dbReference>